<evidence type="ECO:0000259" key="2">
    <source>
        <dbReference type="Pfam" id="PF04606"/>
    </source>
</evidence>
<dbReference type="RefSeq" id="WP_004223962.1">
    <property type="nucleotide sequence ID" value="NC_016612.1"/>
</dbReference>
<accession>A0A0H3H6A8</accession>
<sequence>MMICPLCGSAAHTRSSFQVSSMTKERYNQCQNINCSHTFVTHETFVRSISTPKEAHPVQPHPTNSGQAALAL</sequence>
<protein>
    <submittedName>
        <fullName evidence="3">Prophage P2 OGR-like protein</fullName>
    </submittedName>
</protein>
<evidence type="ECO:0000256" key="1">
    <source>
        <dbReference type="SAM" id="MobiDB-lite"/>
    </source>
</evidence>
<dbReference type="GeneID" id="66560819"/>
<evidence type="ECO:0000313" key="3">
    <source>
        <dbReference type="EMBL" id="AEX04851.1"/>
    </source>
</evidence>
<name>A0A0H3H6A8_KLEM8</name>
<dbReference type="EMBL" id="CP003218">
    <property type="protein sequence ID" value="AEX04851.1"/>
    <property type="molecule type" value="Genomic_DNA"/>
</dbReference>
<dbReference type="HOGENOM" id="CLU_170894_0_0_6"/>
<proteinExistence type="predicted"/>
<feature type="region of interest" description="Disordered" evidence="1">
    <location>
        <begin position="50"/>
        <end position="72"/>
    </location>
</feature>
<organism evidence="3 4">
    <name type="scientific">Klebsiella michiganensis (strain ATCC 8724 / DSM 4798 / JCM 20051 / NBRC 3318 / NRRL B-199 / KCTC 1686 / BUCSAV 143 / CCM 1901)</name>
    <dbReference type="NCBI Taxonomy" id="1006551"/>
    <lineage>
        <taxon>Bacteria</taxon>
        <taxon>Pseudomonadati</taxon>
        <taxon>Pseudomonadota</taxon>
        <taxon>Gammaproteobacteria</taxon>
        <taxon>Enterobacterales</taxon>
        <taxon>Enterobacteriaceae</taxon>
        <taxon>Klebsiella/Raoultella group</taxon>
        <taxon>Klebsiella</taxon>
    </lineage>
</organism>
<dbReference type="Pfam" id="PF04606">
    <property type="entry name" value="Ogr_Delta"/>
    <property type="match status" value="1"/>
</dbReference>
<dbReference type="Proteomes" id="UP000007843">
    <property type="component" value="Chromosome"/>
</dbReference>
<reference evidence="3 4" key="1">
    <citation type="journal article" date="2012" name="J. Bacteriol.">
        <title>Complete genome sequence of Klebsiella oxytoca KCTC 1686, used in production of 2,3-butanediol.</title>
        <authorList>
            <person name="Shin S.H."/>
            <person name="Kim S."/>
            <person name="Kim J.Y."/>
            <person name="Lee S."/>
            <person name="Um Y."/>
            <person name="Oh M.K."/>
            <person name="Kim Y.R."/>
            <person name="Lee J."/>
            <person name="Yang K.S."/>
        </authorList>
    </citation>
    <scope>NUCLEOTIDE SEQUENCE [LARGE SCALE GENOMIC DNA]</scope>
    <source>
        <strain evidence="4">ATCC 8724 / DSM 4798 / JCM 20051 / NBRC 3318 / NRRL B-199 / KCTC 1686</strain>
    </source>
</reference>
<dbReference type="InterPro" id="IPR007684">
    <property type="entry name" value="Znf_Ogr/Delta"/>
</dbReference>
<dbReference type="AlphaFoldDB" id="A0A0H3H6A8"/>
<gene>
    <name evidence="3" type="ordered locus">KOX_15635</name>
</gene>
<evidence type="ECO:0000313" key="4">
    <source>
        <dbReference type="Proteomes" id="UP000007843"/>
    </source>
</evidence>
<feature type="compositionally biased region" description="Polar residues" evidence="1">
    <location>
        <begin position="61"/>
        <end position="72"/>
    </location>
</feature>
<dbReference type="KEGG" id="kox:KOX_15635"/>
<feature type="domain" description="Zinc finger Ogr/Delta-type" evidence="2">
    <location>
        <begin position="4"/>
        <end position="49"/>
    </location>
</feature>